<name>A0ABV7TET0_9RHOB</name>
<proteinExistence type="predicted"/>
<protein>
    <submittedName>
        <fullName evidence="2">DUF2165 family protein</fullName>
    </submittedName>
</protein>
<gene>
    <name evidence="2" type="ORF">ACFORG_08375</name>
</gene>
<dbReference type="EMBL" id="JBHRXI010000008">
    <property type="protein sequence ID" value="MFC3613770.1"/>
    <property type="molecule type" value="Genomic_DNA"/>
</dbReference>
<keyword evidence="3" id="KW-1185">Reference proteome</keyword>
<feature type="transmembrane region" description="Helical" evidence="1">
    <location>
        <begin position="82"/>
        <end position="103"/>
    </location>
</feature>
<keyword evidence="1" id="KW-0812">Transmembrane</keyword>
<dbReference type="Proteomes" id="UP001595629">
    <property type="component" value="Unassembled WGS sequence"/>
</dbReference>
<keyword evidence="1" id="KW-0472">Membrane</keyword>
<evidence type="ECO:0000256" key="1">
    <source>
        <dbReference type="SAM" id="Phobius"/>
    </source>
</evidence>
<accession>A0ABV7TET0</accession>
<dbReference type="InterPro" id="IPR018681">
    <property type="entry name" value="DUF2165_transmembrane"/>
</dbReference>
<dbReference type="Pfam" id="PF09933">
    <property type="entry name" value="DUF2165"/>
    <property type="match status" value="1"/>
</dbReference>
<sequence>MVAILFLVDAALVAGLGVWMTVAVADNWIHPRLNEEAVALVVRMELMEQMYPDDFAIIAHRRIDSPELIGRMFRTVRLFETLAAVLLLLSALLLALAAAGVVAGTLATGAAILSSTLFVSIWAGFVIGGNYFAYWYCHQWAQSNHFMLMYWGFFVLLVLML</sequence>
<dbReference type="RefSeq" id="WP_386734962.1">
    <property type="nucleotide sequence ID" value="NZ_JBHRXI010000008.1"/>
</dbReference>
<comment type="caution">
    <text evidence="2">The sequence shown here is derived from an EMBL/GenBank/DDBJ whole genome shotgun (WGS) entry which is preliminary data.</text>
</comment>
<evidence type="ECO:0000313" key="2">
    <source>
        <dbReference type="EMBL" id="MFC3613770.1"/>
    </source>
</evidence>
<reference evidence="3" key="1">
    <citation type="journal article" date="2019" name="Int. J. Syst. Evol. Microbiol.">
        <title>The Global Catalogue of Microorganisms (GCM) 10K type strain sequencing project: providing services to taxonomists for standard genome sequencing and annotation.</title>
        <authorList>
            <consortium name="The Broad Institute Genomics Platform"/>
            <consortium name="The Broad Institute Genome Sequencing Center for Infectious Disease"/>
            <person name="Wu L."/>
            <person name="Ma J."/>
        </authorList>
    </citation>
    <scope>NUCLEOTIDE SEQUENCE [LARGE SCALE GENOMIC DNA]</scope>
    <source>
        <strain evidence="3">KCTC 42911</strain>
    </source>
</reference>
<feature type="transmembrane region" description="Helical" evidence="1">
    <location>
        <begin position="140"/>
        <end position="160"/>
    </location>
</feature>
<keyword evidence="1" id="KW-1133">Transmembrane helix</keyword>
<organism evidence="2 3">
    <name type="scientific">Lutimaribacter marinistellae</name>
    <dbReference type="NCBI Taxonomy" id="1820329"/>
    <lineage>
        <taxon>Bacteria</taxon>
        <taxon>Pseudomonadati</taxon>
        <taxon>Pseudomonadota</taxon>
        <taxon>Alphaproteobacteria</taxon>
        <taxon>Rhodobacterales</taxon>
        <taxon>Roseobacteraceae</taxon>
        <taxon>Lutimaribacter</taxon>
    </lineage>
</organism>
<feature type="transmembrane region" description="Helical" evidence="1">
    <location>
        <begin position="110"/>
        <end position="134"/>
    </location>
</feature>
<evidence type="ECO:0000313" key="3">
    <source>
        <dbReference type="Proteomes" id="UP001595629"/>
    </source>
</evidence>